<gene>
    <name evidence="1" type="ORF">BBM1128_01800</name>
</gene>
<dbReference type="EMBL" id="AVQD01000003">
    <property type="protein sequence ID" value="KOA42926.1"/>
    <property type="molecule type" value="Genomic_DNA"/>
</dbReference>
<dbReference type="PATRIC" id="fig|1365965.3.peg.364"/>
<sequence length="57" mass="6120">MTQIPADANTVIDQLSQQIGTLNKQIAILSSQLAAALKLIPKDVLDSLDKENTNAED</sequence>
<accession>A0A0L7B605</accession>
<organism evidence="1 2">
    <name type="scientific">Bifidobacterium breve MCC 1128</name>
    <dbReference type="NCBI Taxonomy" id="1365965"/>
    <lineage>
        <taxon>Bacteria</taxon>
        <taxon>Bacillati</taxon>
        <taxon>Actinomycetota</taxon>
        <taxon>Actinomycetes</taxon>
        <taxon>Bifidobacteriales</taxon>
        <taxon>Bifidobacteriaceae</taxon>
        <taxon>Bifidobacterium</taxon>
    </lineage>
</organism>
<reference evidence="1 2" key="1">
    <citation type="journal article" date="2015" name="Int J Genomics">
        <title>Comparative Genomics Revealed Genetic Diversity and Species/Strain-Level Differences in Carbohydrate Metabolism of Three Probiotic Bifidobacterial Species.</title>
        <authorList>
            <person name="Odamaki T."/>
            <person name="Horigome A."/>
            <person name="Sugahara H."/>
            <person name="Hashikura N."/>
            <person name="Minami J."/>
            <person name="Xiao J.Z."/>
            <person name="Abe F."/>
        </authorList>
    </citation>
    <scope>NUCLEOTIDE SEQUENCE [LARGE SCALE GENOMIC DNA]</scope>
    <source>
        <strain evidence="1 2">MCC 1128</strain>
    </source>
</reference>
<name>A0A0L7B605_BIFBR</name>
<evidence type="ECO:0000313" key="1">
    <source>
        <dbReference type="EMBL" id="KOA42926.1"/>
    </source>
</evidence>
<protein>
    <submittedName>
        <fullName evidence="1">Uncharacterized protein</fullName>
    </submittedName>
</protein>
<dbReference type="AlphaFoldDB" id="A0A0L7B605"/>
<dbReference type="RefSeq" id="WP_171842883.1">
    <property type="nucleotide sequence ID" value="NZ_AVQD01000003.1"/>
</dbReference>
<evidence type="ECO:0000313" key="2">
    <source>
        <dbReference type="Proteomes" id="UP000037193"/>
    </source>
</evidence>
<dbReference type="Proteomes" id="UP000037193">
    <property type="component" value="Unassembled WGS sequence"/>
</dbReference>
<comment type="caution">
    <text evidence="1">The sequence shown here is derived from an EMBL/GenBank/DDBJ whole genome shotgun (WGS) entry which is preliminary data.</text>
</comment>
<proteinExistence type="predicted"/>